<dbReference type="CDD" id="cd05246">
    <property type="entry name" value="dTDP_GD_SDR_e"/>
    <property type="match status" value="1"/>
</dbReference>
<organism evidence="5">
    <name type="scientific">Thermofilum pendens</name>
    <dbReference type="NCBI Taxonomy" id="2269"/>
    <lineage>
        <taxon>Archaea</taxon>
        <taxon>Thermoproteota</taxon>
        <taxon>Thermoprotei</taxon>
        <taxon>Thermofilales</taxon>
        <taxon>Thermofilaceae</taxon>
        <taxon>Thermofilum</taxon>
    </lineage>
</organism>
<dbReference type="GO" id="GO:0008460">
    <property type="term" value="F:dTDP-glucose 4,6-dehydratase activity"/>
    <property type="evidence" value="ECO:0007669"/>
    <property type="project" value="UniProtKB-EC"/>
</dbReference>
<dbReference type="Gene3D" id="3.90.25.10">
    <property type="entry name" value="UDP-galactose 4-epimerase, domain 1"/>
    <property type="match status" value="1"/>
</dbReference>
<evidence type="ECO:0000256" key="1">
    <source>
        <dbReference type="ARBA" id="ARBA00001911"/>
    </source>
</evidence>
<name>A0A7J3X5D6_THEPE</name>
<evidence type="ECO:0000313" key="5">
    <source>
        <dbReference type="EMBL" id="HHP04376.1"/>
    </source>
</evidence>
<dbReference type="PANTHER" id="PTHR43000">
    <property type="entry name" value="DTDP-D-GLUCOSE 4,6-DEHYDRATASE-RELATED"/>
    <property type="match status" value="1"/>
</dbReference>
<proteinExistence type="predicted"/>
<comment type="caution">
    <text evidence="5">The sequence shown here is derived from an EMBL/GenBank/DDBJ whole genome shotgun (WGS) entry which is preliminary data.</text>
</comment>
<evidence type="ECO:0000259" key="4">
    <source>
        <dbReference type="Pfam" id="PF16363"/>
    </source>
</evidence>
<dbReference type="InterPro" id="IPR016040">
    <property type="entry name" value="NAD(P)-bd_dom"/>
</dbReference>
<comment type="cofactor">
    <cofactor evidence="1">
        <name>NAD(+)</name>
        <dbReference type="ChEBI" id="CHEBI:57540"/>
    </cofactor>
</comment>
<reference evidence="5" key="1">
    <citation type="journal article" date="2020" name="mSystems">
        <title>Genome- and Community-Level Interaction Insights into Carbon Utilization and Element Cycling Functions of Hydrothermarchaeota in Hydrothermal Sediment.</title>
        <authorList>
            <person name="Zhou Z."/>
            <person name="Liu Y."/>
            <person name="Xu W."/>
            <person name="Pan J."/>
            <person name="Luo Z.H."/>
            <person name="Li M."/>
        </authorList>
    </citation>
    <scope>NUCLEOTIDE SEQUENCE [LARGE SCALE GENOMIC DNA]</scope>
    <source>
        <strain evidence="5">SpSt-1125</strain>
    </source>
</reference>
<dbReference type="EC" id="4.2.1.46" evidence="5"/>
<dbReference type="Pfam" id="PF16363">
    <property type="entry name" value="GDP_Man_Dehyd"/>
    <property type="match status" value="1"/>
</dbReference>
<evidence type="ECO:0000256" key="3">
    <source>
        <dbReference type="ARBA" id="ARBA00023239"/>
    </source>
</evidence>
<keyword evidence="3 5" id="KW-0456">Lyase</keyword>
<dbReference type="NCBIfam" id="TIGR01181">
    <property type="entry name" value="dTDP_gluc_dehyt"/>
    <property type="match status" value="1"/>
</dbReference>
<sequence>MRFLVAGGAGFMGSNFVRYLVSRQPDAEILVYDKFTYAGRRENLLGLDESRVRVVRGDICDAETLERVFTEFEPEVVVNFAAETHVDRSIREPLSFVKTNVEGIAVLLETVRRREAELFVHISTDEVYGDVGDGEPVDESAPLRPSSPYSASKAGGDLLCQAYWRTYGLPVRTVRPSNNYGPYQYPEKLIPKALLRALMGLPVPVYGDGSQRRDWLFVEDFCRGLHVVIEKGVNGEVYNMPGFNEKTNLDVVRDVLRLLGKPESLIAFVPDRPGHDRRYAMRGDKILALGWRPVVPWEEGLRRTVEWYISNDWWWRPLLSDSFFASDTPWGGSR</sequence>
<dbReference type="AlphaFoldDB" id="A0A7J3X5D6"/>
<evidence type="ECO:0000256" key="2">
    <source>
        <dbReference type="ARBA" id="ARBA00023027"/>
    </source>
</evidence>
<feature type="domain" description="NAD(P)-binding" evidence="4">
    <location>
        <begin position="4"/>
        <end position="304"/>
    </location>
</feature>
<dbReference type="SUPFAM" id="SSF51735">
    <property type="entry name" value="NAD(P)-binding Rossmann-fold domains"/>
    <property type="match status" value="1"/>
</dbReference>
<dbReference type="GO" id="GO:0009225">
    <property type="term" value="P:nucleotide-sugar metabolic process"/>
    <property type="evidence" value="ECO:0007669"/>
    <property type="project" value="InterPro"/>
</dbReference>
<dbReference type="Gene3D" id="3.40.50.720">
    <property type="entry name" value="NAD(P)-binding Rossmann-like Domain"/>
    <property type="match status" value="1"/>
</dbReference>
<dbReference type="EMBL" id="DRZM01000044">
    <property type="protein sequence ID" value="HHP04376.1"/>
    <property type="molecule type" value="Genomic_DNA"/>
</dbReference>
<dbReference type="InterPro" id="IPR036291">
    <property type="entry name" value="NAD(P)-bd_dom_sf"/>
</dbReference>
<gene>
    <name evidence="5" type="primary">rfbB</name>
    <name evidence="5" type="ORF">ENM88_01325</name>
</gene>
<dbReference type="InterPro" id="IPR005888">
    <property type="entry name" value="dTDP_Gluc_deHydtase"/>
</dbReference>
<protein>
    <submittedName>
        <fullName evidence="5">dTDP-glucose 4,6-dehydratase</fullName>
        <ecNumber evidence="5">4.2.1.46</ecNumber>
    </submittedName>
</protein>
<accession>A0A7J3X5D6</accession>
<keyword evidence="2" id="KW-0520">NAD</keyword>